<sequence length="35" mass="4441">MLCCFYIRVRYDVINIYLFCVLNCIYYYYHHNPVL</sequence>
<evidence type="ECO:0000313" key="2">
    <source>
        <dbReference type="EMBL" id="KFM76311.1"/>
    </source>
</evidence>
<accession>A0A087UG22</accession>
<evidence type="ECO:0000256" key="1">
    <source>
        <dbReference type="SAM" id="Phobius"/>
    </source>
</evidence>
<dbReference type="EMBL" id="KK119650">
    <property type="protein sequence ID" value="KFM76311.1"/>
    <property type="molecule type" value="Genomic_DNA"/>
</dbReference>
<dbReference type="AlphaFoldDB" id="A0A087UG22"/>
<reference evidence="2 3" key="1">
    <citation type="submission" date="2013-11" db="EMBL/GenBank/DDBJ databases">
        <title>Genome sequencing of Stegodyphus mimosarum.</title>
        <authorList>
            <person name="Bechsgaard J."/>
        </authorList>
    </citation>
    <scope>NUCLEOTIDE SEQUENCE [LARGE SCALE GENOMIC DNA]</scope>
</reference>
<name>A0A087UG22_STEMI</name>
<proteinExistence type="predicted"/>
<feature type="transmembrane region" description="Helical" evidence="1">
    <location>
        <begin position="12"/>
        <end position="29"/>
    </location>
</feature>
<organism evidence="2 3">
    <name type="scientific">Stegodyphus mimosarum</name>
    <name type="common">African social velvet spider</name>
    <dbReference type="NCBI Taxonomy" id="407821"/>
    <lineage>
        <taxon>Eukaryota</taxon>
        <taxon>Metazoa</taxon>
        <taxon>Ecdysozoa</taxon>
        <taxon>Arthropoda</taxon>
        <taxon>Chelicerata</taxon>
        <taxon>Arachnida</taxon>
        <taxon>Araneae</taxon>
        <taxon>Araneomorphae</taxon>
        <taxon>Entelegynae</taxon>
        <taxon>Eresoidea</taxon>
        <taxon>Eresidae</taxon>
        <taxon>Stegodyphus</taxon>
    </lineage>
</organism>
<gene>
    <name evidence="2" type="ORF">X975_16167</name>
</gene>
<protein>
    <submittedName>
        <fullName evidence="2">Uncharacterized protein</fullName>
    </submittedName>
</protein>
<keyword evidence="1" id="KW-0812">Transmembrane</keyword>
<keyword evidence="1" id="KW-1133">Transmembrane helix</keyword>
<evidence type="ECO:0000313" key="3">
    <source>
        <dbReference type="Proteomes" id="UP000054359"/>
    </source>
</evidence>
<feature type="non-terminal residue" evidence="2">
    <location>
        <position position="35"/>
    </location>
</feature>
<dbReference type="Proteomes" id="UP000054359">
    <property type="component" value="Unassembled WGS sequence"/>
</dbReference>
<keyword evidence="3" id="KW-1185">Reference proteome</keyword>
<keyword evidence="1" id="KW-0472">Membrane</keyword>